<evidence type="ECO:0000313" key="2">
    <source>
        <dbReference type="EnsemblPlants" id="KQK99854"/>
    </source>
</evidence>
<feature type="region of interest" description="Disordered" evidence="1">
    <location>
        <begin position="16"/>
        <end position="50"/>
    </location>
</feature>
<dbReference type="InParanoid" id="K3YBN2"/>
<evidence type="ECO:0000256" key="1">
    <source>
        <dbReference type="SAM" id="MobiDB-lite"/>
    </source>
</evidence>
<reference evidence="3" key="1">
    <citation type="journal article" date="2012" name="Nat. Biotechnol.">
        <title>Reference genome sequence of the model plant Setaria.</title>
        <authorList>
            <person name="Bennetzen J.L."/>
            <person name="Schmutz J."/>
            <person name="Wang H."/>
            <person name="Percifield R."/>
            <person name="Hawkins J."/>
            <person name="Pontaroli A.C."/>
            <person name="Estep M."/>
            <person name="Feng L."/>
            <person name="Vaughn J.N."/>
            <person name="Grimwood J."/>
            <person name="Jenkins J."/>
            <person name="Barry K."/>
            <person name="Lindquist E."/>
            <person name="Hellsten U."/>
            <person name="Deshpande S."/>
            <person name="Wang X."/>
            <person name="Wu X."/>
            <person name="Mitros T."/>
            <person name="Triplett J."/>
            <person name="Yang X."/>
            <person name="Ye C.Y."/>
            <person name="Mauro-Herrera M."/>
            <person name="Wang L."/>
            <person name="Li P."/>
            <person name="Sharma M."/>
            <person name="Sharma R."/>
            <person name="Ronald P.C."/>
            <person name="Panaud O."/>
            <person name="Kellogg E.A."/>
            <person name="Brutnell T.P."/>
            <person name="Doust A.N."/>
            <person name="Tuskan G.A."/>
            <person name="Rokhsar D."/>
            <person name="Devos K.M."/>
        </authorList>
    </citation>
    <scope>NUCLEOTIDE SEQUENCE [LARGE SCALE GENOMIC DNA]</scope>
    <source>
        <strain evidence="3">cv. Yugu1</strain>
    </source>
</reference>
<evidence type="ECO:0000313" key="3">
    <source>
        <dbReference type="Proteomes" id="UP000004995"/>
    </source>
</evidence>
<organism evidence="2 3">
    <name type="scientific">Setaria italica</name>
    <name type="common">Foxtail millet</name>
    <name type="synonym">Panicum italicum</name>
    <dbReference type="NCBI Taxonomy" id="4555"/>
    <lineage>
        <taxon>Eukaryota</taxon>
        <taxon>Viridiplantae</taxon>
        <taxon>Streptophyta</taxon>
        <taxon>Embryophyta</taxon>
        <taxon>Tracheophyta</taxon>
        <taxon>Spermatophyta</taxon>
        <taxon>Magnoliopsida</taxon>
        <taxon>Liliopsida</taxon>
        <taxon>Poales</taxon>
        <taxon>Poaceae</taxon>
        <taxon>PACMAD clade</taxon>
        <taxon>Panicoideae</taxon>
        <taxon>Panicodae</taxon>
        <taxon>Paniceae</taxon>
        <taxon>Cenchrinae</taxon>
        <taxon>Setaria</taxon>
    </lineage>
</organism>
<sequence length="50" mass="5449">MWYQMVVGDGNASCGPINISASDPDRRCHSPRGHLRASSESEVEDKNNAC</sequence>
<dbReference type="HOGENOM" id="CLU_3127862_0_0_1"/>
<proteinExistence type="predicted"/>
<dbReference type="EnsemblPlants" id="KQK99854">
    <property type="protein sequence ID" value="KQK99854"/>
    <property type="gene ID" value="SETIT_011626mg"/>
</dbReference>
<dbReference type="AlphaFoldDB" id="K3YBN2"/>
<accession>K3YBN2</accession>
<dbReference type="EMBL" id="AGNK02004577">
    <property type="status" value="NOT_ANNOTATED_CDS"/>
    <property type="molecule type" value="Genomic_DNA"/>
</dbReference>
<keyword evidence="3" id="KW-1185">Reference proteome</keyword>
<name>K3YBN2_SETIT</name>
<dbReference type="Proteomes" id="UP000004995">
    <property type="component" value="Unassembled WGS sequence"/>
</dbReference>
<dbReference type="Gramene" id="KQK99854">
    <property type="protein sequence ID" value="KQK99854"/>
    <property type="gene ID" value="SETIT_011626mg"/>
</dbReference>
<protein>
    <submittedName>
        <fullName evidence="2">Uncharacterized protein</fullName>
    </submittedName>
</protein>
<reference evidence="2" key="2">
    <citation type="submission" date="2018-08" db="UniProtKB">
        <authorList>
            <consortium name="EnsemblPlants"/>
        </authorList>
    </citation>
    <scope>IDENTIFICATION</scope>
    <source>
        <strain evidence="2">Yugu1</strain>
    </source>
</reference>